<keyword evidence="3 5" id="KW-0687">Ribonucleoprotein</keyword>
<comment type="caution">
    <text evidence="7">The sequence shown here is derived from an EMBL/GenBank/DDBJ whole genome shotgun (WGS) entry which is preliminary data.</text>
</comment>
<dbReference type="GO" id="GO:0022625">
    <property type="term" value="C:cytosolic large ribosomal subunit"/>
    <property type="evidence" value="ECO:0007669"/>
    <property type="project" value="TreeGrafter"/>
</dbReference>
<comment type="similarity">
    <text evidence="1 5 6">Belongs to the bacterial ribosomal protein bL19 family.</text>
</comment>
<reference evidence="7 8" key="1">
    <citation type="journal article" date="2016" name="Nat. Commun.">
        <title>Thousands of microbial genomes shed light on interconnected biogeochemical processes in an aquifer system.</title>
        <authorList>
            <person name="Anantharaman K."/>
            <person name="Brown C.T."/>
            <person name="Hug L.A."/>
            <person name="Sharon I."/>
            <person name="Castelle C.J."/>
            <person name="Probst A.J."/>
            <person name="Thomas B.C."/>
            <person name="Singh A."/>
            <person name="Wilkins M.J."/>
            <person name="Karaoz U."/>
            <person name="Brodie E.L."/>
            <person name="Williams K.H."/>
            <person name="Hubbard S.S."/>
            <person name="Banfield J.F."/>
        </authorList>
    </citation>
    <scope>NUCLEOTIDE SEQUENCE [LARGE SCALE GENOMIC DNA]</scope>
</reference>
<dbReference type="GO" id="GO:0006412">
    <property type="term" value="P:translation"/>
    <property type="evidence" value="ECO:0007669"/>
    <property type="project" value="UniProtKB-UniRule"/>
</dbReference>
<evidence type="ECO:0000313" key="7">
    <source>
        <dbReference type="EMBL" id="OGC81743.1"/>
    </source>
</evidence>
<dbReference type="AlphaFoldDB" id="A0A1F4XKX9"/>
<proteinExistence type="inferred from homology"/>
<sequence>MSRIFDFLKKNIKVANLPAIVPGDTVKVYQKIIEGKKERVQIFEGIVIAKHNKDPLHATITVRKIASGVGVERIFPLISSKIEKIDVVKRAKVRRAKLYYIRKLAGRSARLKEETAHNA</sequence>
<dbReference type="NCBIfam" id="TIGR01024">
    <property type="entry name" value="rplS_bact"/>
    <property type="match status" value="1"/>
</dbReference>
<dbReference type="SUPFAM" id="SSF50104">
    <property type="entry name" value="Translation proteins SH3-like domain"/>
    <property type="match status" value="1"/>
</dbReference>
<comment type="function">
    <text evidence="5 6">This protein is located at the 30S-50S ribosomal subunit interface and may play a role in the structure and function of the aminoacyl-tRNA binding site.</text>
</comment>
<evidence type="ECO:0000256" key="5">
    <source>
        <dbReference type="HAMAP-Rule" id="MF_00402"/>
    </source>
</evidence>
<dbReference type="Pfam" id="PF01245">
    <property type="entry name" value="Ribosomal_L19"/>
    <property type="match status" value="1"/>
</dbReference>
<dbReference type="Proteomes" id="UP000177614">
    <property type="component" value="Unassembled WGS sequence"/>
</dbReference>
<dbReference type="HAMAP" id="MF_00402">
    <property type="entry name" value="Ribosomal_bL19"/>
    <property type="match status" value="1"/>
</dbReference>
<dbReference type="EMBL" id="MEWR01000020">
    <property type="protein sequence ID" value="OGC81743.1"/>
    <property type="molecule type" value="Genomic_DNA"/>
</dbReference>
<evidence type="ECO:0000256" key="6">
    <source>
        <dbReference type="RuleBase" id="RU000559"/>
    </source>
</evidence>
<gene>
    <name evidence="5" type="primary">rplS</name>
    <name evidence="7" type="ORF">A2V81_04505</name>
</gene>
<accession>A0A1F4XKX9</accession>
<dbReference type="PANTHER" id="PTHR15680:SF9">
    <property type="entry name" value="LARGE RIBOSOMAL SUBUNIT PROTEIN BL19M"/>
    <property type="match status" value="1"/>
</dbReference>
<dbReference type="InterPro" id="IPR018257">
    <property type="entry name" value="Ribosomal_bL19_CS"/>
</dbReference>
<dbReference type="PANTHER" id="PTHR15680">
    <property type="entry name" value="RIBOSOMAL PROTEIN L19"/>
    <property type="match status" value="1"/>
</dbReference>
<keyword evidence="2 5" id="KW-0689">Ribosomal protein</keyword>
<organism evidence="7 8">
    <name type="scientific">Candidatus Abawacabacteria bacterium RBG_16_42_10</name>
    <dbReference type="NCBI Taxonomy" id="1817814"/>
    <lineage>
        <taxon>Bacteria</taxon>
        <taxon>Candidatus Abawacaibacteriota</taxon>
    </lineage>
</organism>
<dbReference type="Gene3D" id="2.30.30.790">
    <property type="match status" value="1"/>
</dbReference>
<evidence type="ECO:0000256" key="1">
    <source>
        <dbReference type="ARBA" id="ARBA00005781"/>
    </source>
</evidence>
<dbReference type="InterPro" id="IPR008991">
    <property type="entry name" value="Translation_prot_SH3-like_sf"/>
</dbReference>
<dbReference type="InterPro" id="IPR038657">
    <property type="entry name" value="Ribosomal_bL19_sf"/>
</dbReference>
<dbReference type="GO" id="GO:0003735">
    <property type="term" value="F:structural constituent of ribosome"/>
    <property type="evidence" value="ECO:0007669"/>
    <property type="project" value="InterPro"/>
</dbReference>
<name>A0A1F4XKX9_9BACT</name>
<dbReference type="InterPro" id="IPR001857">
    <property type="entry name" value="Ribosomal_bL19"/>
</dbReference>
<dbReference type="PIRSF" id="PIRSF002191">
    <property type="entry name" value="Ribosomal_L19"/>
    <property type="match status" value="1"/>
</dbReference>
<dbReference type="PRINTS" id="PR00061">
    <property type="entry name" value="RIBOSOMALL19"/>
</dbReference>
<protein>
    <recommendedName>
        <fullName evidence="4 5">Large ribosomal subunit protein bL19</fullName>
    </recommendedName>
</protein>
<evidence type="ECO:0000313" key="8">
    <source>
        <dbReference type="Proteomes" id="UP000177614"/>
    </source>
</evidence>
<evidence type="ECO:0000256" key="3">
    <source>
        <dbReference type="ARBA" id="ARBA00023274"/>
    </source>
</evidence>
<dbReference type="STRING" id="1817814.A2V81_04505"/>
<dbReference type="PROSITE" id="PS01015">
    <property type="entry name" value="RIBOSOMAL_L19"/>
    <property type="match status" value="1"/>
</dbReference>
<evidence type="ECO:0000256" key="2">
    <source>
        <dbReference type="ARBA" id="ARBA00022980"/>
    </source>
</evidence>
<evidence type="ECO:0000256" key="4">
    <source>
        <dbReference type="ARBA" id="ARBA00035171"/>
    </source>
</evidence>